<dbReference type="EMBL" id="BMVX01000004">
    <property type="protein sequence ID" value="GGZ55919.1"/>
    <property type="molecule type" value="Genomic_DNA"/>
</dbReference>
<dbReference type="Pfam" id="PF20656">
    <property type="entry name" value="MS_N"/>
    <property type="match status" value="1"/>
</dbReference>
<dbReference type="Pfam" id="PF20659">
    <property type="entry name" value="MS_C"/>
    <property type="match status" value="1"/>
</dbReference>
<dbReference type="RefSeq" id="WP_150517212.1">
    <property type="nucleotide sequence ID" value="NZ_BMVX01000004.1"/>
</dbReference>
<proteinExistence type="inferred from homology"/>
<gene>
    <name evidence="13" type="primary">aceB</name>
    <name evidence="14" type="ORF">CP968_07320</name>
    <name evidence="13" type="ORF">GCM10010371_14270</name>
</gene>
<protein>
    <recommendedName>
        <fullName evidence="7 9">Malate synthase</fullName>
        <ecNumber evidence="2 9">2.3.3.9</ecNumber>
    </recommendedName>
</protein>
<keyword evidence="5 9" id="KW-0808">Transferase</keyword>
<dbReference type="InterPro" id="IPR048355">
    <property type="entry name" value="MS_C"/>
</dbReference>
<dbReference type="GO" id="GO:0004474">
    <property type="term" value="F:malate synthase activity"/>
    <property type="evidence" value="ECO:0007669"/>
    <property type="project" value="UniProtKB-EC"/>
</dbReference>
<dbReference type="Pfam" id="PF01274">
    <property type="entry name" value="MS_TIM-barrel"/>
    <property type="match status" value="1"/>
</dbReference>
<sequence length="539" mass="59587">MSAPAPSQLAIVDAESLPRQDEVLTGPALAFVAELHRRFAPRRAELLARRGERRAEIARTSTLDFLPDTAQVREGDWKVAPAPAALNDRRVEITGPTDRKMTINALNSGAKVWLADFEDASAPTWENVVLGQLNLIDAYERRIDFTDPRTGKAYALKAADQLATVVMRPRGWHLQERHLRFEGAPASGSLVDFGLYFFHNAQRLIDLGKGPYFYLPKTESHLEARLWNEIFVFAQDYVGIPQGTVRATVLIETITAAYEMEEILYELRDHAAGLNAGRWDYLFSIVKNFRDGGEKFVLPDRNAVTMTAPFMRAYTELLVRTCHKRGAHAIGGMAAFIPSRKDAEVNKVAFEKVKADKDREAGDGFDGSWVAHPDLVPIAMASFDAVLGEKPNQKDRLREDVSVAPGELIAIDSLDARPTSEGLRNAVQVGIRYIEAWLRGLGAVGIFGLMEDAATAEISRSQIWQWINAGVVFENGQTATAELVREIAAAELTALRAEVGEDAFAAGKWQQAHDLLLQVSLDADYADFLTLPAYDQLVG</sequence>
<feature type="domain" description="Malate synthase N-terminal" evidence="11">
    <location>
        <begin position="15"/>
        <end position="70"/>
    </location>
</feature>
<feature type="active site" description="Proton donor" evidence="8">
    <location>
        <position position="452"/>
    </location>
</feature>
<dbReference type="PROSITE" id="PS00510">
    <property type="entry name" value="MALATE_SYNTHASE"/>
    <property type="match status" value="1"/>
</dbReference>
<dbReference type="InterPro" id="IPR046363">
    <property type="entry name" value="MS_N_TIM-barrel_dom"/>
</dbReference>
<feature type="active site" description="Proton acceptor" evidence="8">
    <location>
        <position position="168"/>
    </location>
</feature>
<reference evidence="13" key="1">
    <citation type="journal article" date="2014" name="Int. J. Syst. Evol. Microbiol.">
        <title>Complete genome sequence of Corynebacterium casei LMG S-19264T (=DSM 44701T), isolated from a smear-ripened cheese.</title>
        <authorList>
            <consortium name="US DOE Joint Genome Institute (JGI-PGF)"/>
            <person name="Walter F."/>
            <person name="Albersmeier A."/>
            <person name="Kalinowski J."/>
            <person name="Ruckert C."/>
        </authorList>
    </citation>
    <scope>NUCLEOTIDE SEQUENCE</scope>
    <source>
        <strain evidence="13">JCM 4834</strain>
    </source>
</reference>
<keyword evidence="15" id="KW-1185">Reference proteome</keyword>
<dbReference type="GO" id="GO:0006097">
    <property type="term" value="P:glyoxylate cycle"/>
    <property type="evidence" value="ECO:0007669"/>
    <property type="project" value="UniProtKB-UniPathway"/>
</dbReference>
<evidence type="ECO:0000256" key="1">
    <source>
        <dbReference type="ARBA" id="ARBA00006394"/>
    </source>
</evidence>
<evidence type="ECO:0000313" key="15">
    <source>
        <dbReference type="Proteomes" id="UP000326831"/>
    </source>
</evidence>
<name>A0A5P2UN83_9ACTN</name>
<evidence type="ECO:0000259" key="12">
    <source>
        <dbReference type="Pfam" id="PF20659"/>
    </source>
</evidence>
<dbReference type="InterPro" id="IPR048356">
    <property type="entry name" value="MS_N"/>
</dbReference>
<dbReference type="KEGG" id="ssub:CP968_07320"/>
<dbReference type="Proteomes" id="UP000634660">
    <property type="component" value="Unassembled WGS sequence"/>
</dbReference>
<dbReference type="EC" id="2.3.3.9" evidence="2 9"/>
<evidence type="ECO:0000256" key="6">
    <source>
        <dbReference type="ARBA" id="ARBA00047918"/>
    </source>
</evidence>
<accession>A0A5P2UN83</accession>
<feature type="domain" description="Malate synthase TIM barrel" evidence="10">
    <location>
        <begin position="164"/>
        <end position="410"/>
    </location>
</feature>
<dbReference type="InterPro" id="IPR044856">
    <property type="entry name" value="Malate_synth_C_sf"/>
</dbReference>
<evidence type="ECO:0000256" key="4">
    <source>
        <dbReference type="ARBA" id="ARBA00022532"/>
    </source>
</evidence>
<evidence type="ECO:0000313" key="14">
    <source>
        <dbReference type="EMBL" id="QEU78117.1"/>
    </source>
</evidence>
<dbReference type="CDD" id="cd00727">
    <property type="entry name" value="malate_synt_A"/>
    <property type="match status" value="1"/>
</dbReference>
<dbReference type="Gene3D" id="3.20.20.360">
    <property type="entry name" value="Malate synthase, domain 3"/>
    <property type="match status" value="1"/>
</dbReference>
<evidence type="ECO:0000256" key="8">
    <source>
        <dbReference type="PIRSR" id="PIRSR001363-1"/>
    </source>
</evidence>
<dbReference type="InterPro" id="IPR001465">
    <property type="entry name" value="Malate_synthase_TIM"/>
</dbReference>
<dbReference type="OrthoDB" id="9768429at2"/>
<dbReference type="Gene3D" id="1.20.1220.12">
    <property type="entry name" value="Malate synthase, domain III"/>
    <property type="match status" value="1"/>
</dbReference>
<dbReference type="InterPro" id="IPR011076">
    <property type="entry name" value="Malate_synth_sf"/>
</dbReference>
<dbReference type="FunFam" id="3.20.20.360:FF:000001">
    <property type="entry name" value="Malate synthase"/>
    <property type="match status" value="1"/>
</dbReference>
<dbReference type="Proteomes" id="UP000326831">
    <property type="component" value="Chromosome"/>
</dbReference>
<comment type="catalytic activity">
    <reaction evidence="6 9">
        <text>glyoxylate + acetyl-CoA + H2O = (S)-malate + CoA + H(+)</text>
        <dbReference type="Rhea" id="RHEA:18181"/>
        <dbReference type="ChEBI" id="CHEBI:15377"/>
        <dbReference type="ChEBI" id="CHEBI:15378"/>
        <dbReference type="ChEBI" id="CHEBI:15589"/>
        <dbReference type="ChEBI" id="CHEBI:36655"/>
        <dbReference type="ChEBI" id="CHEBI:57287"/>
        <dbReference type="ChEBI" id="CHEBI:57288"/>
        <dbReference type="EC" id="2.3.3.9"/>
    </reaction>
</comment>
<dbReference type="PIRSF" id="PIRSF001363">
    <property type="entry name" value="Malate_synth"/>
    <property type="match status" value="1"/>
</dbReference>
<evidence type="ECO:0000256" key="5">
    <source>
        <dbReference type="ARBA" id="ARBA00022679"/>
    </source>
</evidence>
<evidence type="ECO:0000256" key="3">
    <source>
        <dbReference type="ARBA" id="ARBA00022435"/>
    </source>
</evidence>
<dbReference type="GO" id="GO:0005737">
    <property type="term" value="C:cytoplasm"/>
    <property type="evidence" value="ECO:0007669"/>
    <property type="project" value="TreeGrafter"/>
</dbReference>
<dbReference type="PANTHER" id="PTHR42902:SF1">
    <property type="entry name" value="MALATE SYNTHASE 1-RELATED"/>
    <property type="match status" value="1"/>
</dbReference>
<evidence type="ECO:0000256" key="2">
    <source>
        <dbReference type="ARBA" id="ARBA00012636"/>
    </source>
</evidence>
<dbReference type="EMBL" id="CP023701">
    <property type="protein sequence ID" value="QEU78117.1"/>
    <property type="molecule type" value="Genomic_DNA"/>
</dbReference>
<keyword evidence="14" id="KW-0012">Acyltransferase</keyword>
<dbReference type="InterPro" id="IPR006252">
    <property type="entry name" value="Malate_synthA"/>
</dbReference>
<reference evidence="14 15" key="2">
    <citation type="submission" date="2017-09" db="EMBL/GenBank/DDBJ databases">
        <authorList>
            <person name="Lee N."/>
            <person name="Cho B.-K."/>
        </authorList>
    </citation>
    <scope>NUCLEOTIDE SEQUENCE [LARGE SCALE GENOMIC DNA]</scope>
    <source>
        <strain evidence="14 15">ATCC 27467</strain>
    </source>
</reference>
<dbReference type="FunFam" id="1.20.1220.12:FF:000001">
    <property type="entry name" value="Malate synthase"/>
    <property type="match status" value="1"/>
</dbReference>
<dbReference type="UniPathway" id="UPA00703">
    <property type="reaction ID" value="UER00720"/>
</dbReference>
<dbReference type="SUPFAM" id="SSF51645">
    <property type="entry name" value="Malate synthase G"/>
    <property type="match status" value="1"/>
</dbReference>
<evidence type="ECO:0000313" key="13">
    <source>
        <dbReference type="EMBL" id="GGZ55919.1"/>
    </source>
</evidence>
<organism evidence="14 15">
    <name type="scientific">Streptomyces subrutilus</name>
    <dbReference type="NCBI Taxonomy" id="36818"/>
    <lineage>
        <taxon>Bacteria</taxon>
        <taxon>Bacillati</taxon>
        <taxon>Actinomycetota</taxon>
        <taxon>Actinomycetes</taxon>
        <taxon>Kitasatosporales</taxon>
        <taxon>Streptomycetaceae</taxon>
        <taxon>Streptomyces</taxon>
    </lineage>
</organism>
<evidence type="ECO:0000259" key="11">
    <source>
        <dbReference type="Pfam" id="PF20656"/>
    </source>
</evidence>
<evidence type="ECO:0000256" key="7">
    <source>
        <dbReference type="ARBA" id="ARBA00068441"/>
    </source>
</evidence>
<dbReference type="GO" id="GO:0006099">
    <property type="term" value="P:tricarboxylic acid cycle"/>
    <property type="evidence" value="ECO:0007669"/>
    <property type="project" value="UniProtKB-KW"/>
</dbReference>
<dbReference type="AlphaFoldDB" id="A0A5P2UN83"/>
<evidence type="ECO:0000259" key="10">
    <source>
        <dbReference type="Pfam" id="PF01274"/>
    </source>
</evidence>
<reference evidence="13" key="3">
    <citation type="submission" date="2020-09" db="EMBL/GenBank/DDBJ databases">
        <authorList>
            <person name="Sun Q."/>
            <person name="Ohkuma M."/>
        </authorList>
    </citation>
    <scope>NUCLEOTIDE SEQUENCE</scope>
    <source>
        <strain evidence="13">JCM 4834</strain>
    </source>
</reference>
<keyword evidence="3 9" id="KW-0329">Glyoxylate bypass</keyword>
<dbReference type="InterPro" id="IPR019830">
    <property type="entry name" value="Malate_synthase_CS"/>
</dbReference>
<comment type="similarity">
    <text evidence="1 9">Belongs to the malate synthase family.</text>
</comment>
<keyword evidence="4 9" id="KW-0816">Tricarboxylic acid cycle</keyword>
<comment type="pathway">
    <text evidence="9">Carbohydrate metabolism; glyoxylate cycle; (S)-malate from isocitrate: step 2/2.</text>
</comment>
<evidence type="ECO:0000256" key="9">
    <source>
        <dbReference type="RuleBase" id="RU000555"/>
    </source>
</evidence>
<dbReference type="NCBIfam" id="TIGR01344">
    <property type="entry name" value="malate_syn_A"/>
    <property type="match status" value="1"/>
</dbReference>
<feature type="domain" description="Malate synthase C-terminal" evidence="12">
    <location>
        <begin position="418"/>
        <end position="537"/>
    </location>
</feature>
<dbReference type="PANTHER" id="PTHR42902">
    <property type="entry name" value="MALATE SYNTHASE"/>
    <property type="match status" value="1"/>
</dbReference>